<evidence type="ECO:0000256" key="5">
    <source>
        <dbReference type="ARBA" id="ARBA00022989"/>
    </source>
</evidence>
<evidence type="ECO:0000256" key="8">
    <source>
        <dbReference type="HAMAP-Rule" id="MF_00910"/>
    </source>
</evidence>
<comment type="similarity">
    <text evidence="8">Belongs to the FtsL family.</text>
</comment>
<evidence type="ECO:0000256" key="3">
    <source>
        <dbReference type="ARBA" id="ARBA00022618"/>
    </source>
</evidence>
<dbReference type="PANTHER" id="PTHR37479">
    <property type="entry name" value="CELL DIVISION PROTEIN FTSL"/>
    <property type="match status" value="1"/>
</dbReference>
<keyword evidence="8" id="KW-0997">Cell inner membrane</keyword>
<keyword evidence="6 8" id="KW-0472">Membrane</keyword>
<dbReference type="RefSeq" id="WP_377726473.1">
    <property type="nucleotide sequence ID" value="NZ_JBHSEW010000009.1"/>
</dbReference>
<comment type="caution">
    <text evidence="10">The sequence shown here is derived from an EMBL/GenBank/DDBJ whole genome shotgun (WGS) entry which is preliminary data.</text>
</comment>
<evidence type="ECO:0000313" key="11">
    <source>
        <dbReference type="Proteomes" id="UP001595967"/>
    </source>
</evidence>
<dbReference type="GO" id="GO:0051301">
    <property type="term" value="P:cell division"/>
    <property type="evidence" value="ECO:0007669"/>
    <property type="project" value="UniProtKB-KW"/>
</dbReference>
<protein>
    <recommendedName>
        <fullName evidence="8 9">Cell division protein FtsL</fullName>
    </recommendedName>
</protein>
<dbReference type="InterPro" id="IPR011922">
    <property type="entry name" value="Cell_div_FtsL"/>
</dbReference>
<organism evidence="10 11">
    <name type="scientific">Comamonas nitrativorans</name>
    <dbReference type="NCBI Taxonomy" id="108437"/>
    <lineage>
        <taxon>Bacteria</taxon>
        <taxon>Pseudomonadati</taxon>
        <taxon>Pseudomonadota</taxon>
        <taxon>Betaproteobacteria</taxon>
        <taxon>Burkholderiales</taxon>
        <taxon>Comamonadaceae</taxon>
        <taxon>Comamonas</taxon>
    </lineage>
</organism>
<dbReference type="Proteomes" id="UP001595967">
    <property type="component" value="Unassembled WGS sequence"/>
</dbReference>
<dbReference type="HAMAP" id="MF_00910">
    <property type="entry name" value="FtsL"/>
    <property type="match status" value="1"/>
</dbReference>
<evidence type="ECO:0000256" key="1">
    <source>
        <dbReference type="ARBA" id="ARBA00004401"/>
    </source>
</evidence>
<dbReference type="PANTHER" id="PTHR37479:SF1">
    <property type="entry name" value="CELL DIVISION PROTEIN FTSL"/>
    <property type="match status" value="1"/>
</dbReference>
<evidence type="ECO:0000313" key="10">
    <source>
        <dbReference type="EMBL" id="MFC4622850.1"/>
    </source>
</evidence>
<dbReference type="EMBL" id="JBHSEW010000009">
    <property type="protein sequence ID" value="MFC4622850.1"/>
    <property type="molecule type" value="Genomic_DNA"/>
</dbReference>
<dbReference type="NCBIfam" id="TIGR02209">
    <property type="entry name" value="ftsL_broad"/>
    <property type="match status" value="1"/>
</dbReference>
<comment type="function">
    <text evidence="8">Essential cell division protein. May link together the upstream cell division proteins, which are predominantly cytoplasmic, with the downstream cell division proteins, which are predominantly periplasmic.</text>
</comment>
<gene>
    <name evidence="8 10" type="primary">ftsL</name>
    <name evidence="10" type="ORF">ACFO3A_11560</name>
</gene>
<name>A0ABV9H1I2_9BURK</name>
<keyword evidence="5 8" id="KW-1133">Transmembrane helix</keyword>
<evidence type="ECO:0000256" key="2">
    <source>
        <dbReference type="ARBA" id="ARBA00022475"/>
    </source>
</evidence>
<keyword evidence="11" id="KW-1185">Reference proteome</keyword>
<proteinExistence type="inferred from homology"/>
<comment type="subcellular location">
    <subcellularLocation>
        <location evidence="8">Cell inner membrane</location>
        <topology evidence="8">Single-pass type II membrane protein</topology>
    </subcellularLocation>
    <subcellularLocation>
        <location evidence="1">Cell membrane</location>
        <topology evidence="1">Single-pass type II membrane protein</topology>
    </subcellularLocation>
    <text evidence="8">Localizes to the division septum where it forms a ring structure.</text>
</comment>
<keyword evidence="3 8" id="KW-0132">Cell division</keyword>
<dbReference type="Pfam" id="PF04999">
    <property type="entry name" value="FtsL"/>
    <property type="match status" value="1"/>
</dbReference>
<evidence type="ECO:0000256" key="6">
    <source>
        <dbReference type="ARBA" id="ARBA00023136"/>
    </source>
</evidence>
<sequence length="92" mass="10426">MLRINLLLLLAVIVSALYLVQTQYASRRLFTELDQTITKGRQLETERERLQVEQRAQSAPGRIEHLAQQQGLQAATPAITAYVRDNRGVGEH</sequence>
<accession>A0ABV9H1I2</accession>
<keyword evidence="7 8" id="KW-0131">Cell cycle</keyword>
<comment type="subunit">
    <text evidence="8">Part of a complex composed of FtsB, FtsL and FtsQ.</text>
</comment>
<keyword evidence="4 8" id="KW-0812">Transmembrane</keyword>
<evidence type="ECO:0000256" key="9">
    <source>
        <dbReference type="NCBIfam" id="TIGR02209"/>
    </source>
</evidence>
<keyword evidence="2 8" id="KW-1003">Cell membrane</keyword>
<evidence type="ECO:0000256" key="7">
    <source>
        <dbReference type="ARBA" id="ARBA00023306"/>
    </source>
</evidence>
<evidence type="ECO:0000256" key="4">
    <source>
        <dbReference type="ARBA" id="ARBA00022692"/>
    </source>
</evidence>
<reference evidence="11" key="1">
    <citation type="journal article" date="2019" name="Int. J. Syst. Evol. Microbiol.">
        <title>The Global Catalogue of Microorganisms (GCM) 10K type strain sequencing project: providing services to taxonomists for standard genome sequencing and annotation.</title>
        <authorList>
            <consortium name="The Broad Institute Genomics Platform"/>
            <consortium name="The Broad Institute Genome Sequencing Center for Infectious Disease"/>
            <person name="Wu L."/>
            <person name="Ma J."/>
        </authorList>
    </citation>
    <scope>NUCLEOTIDE SEQUENCE [LARGE SCALE GENOMIC DNA]</scope>
    <source>
        <strain evidence="11">JCM 11650</strain>
    </source>
</reference>